<dbReference type="STRING" id="208439.AJAP_07110"/>
<sequence>MTGANREWRTLEVPIRPGTGTPKRCPWGHELAVGGVRQGWSQDYRAPEWLCEACHALTGVGGVWAVIDTAVERQVMETGVDEYGLRLVVLPPPVSAGIGVIQLRLGHTVFGEVRLSLCPVDRRAILVHVEVEEKHRRRGAGRALVSAARERGARFDWSMLPIGRDPVAVAFWARVGAVGPASPHPCTHQVEAKVVPAEARWMKWW</sequence>
<dbReference type="eggNOG" id="COG0456">
    <property type="taxonomic scope" value="Bacteria"/>
</dbReference>
<keyword evidence="2" id="KW-1185">Reference proteome</keyword>
<dbReference type="InterPro" id="IPR016181">
    <property type="entry name" value="Acyl_CoA_acyltransferase"/>
</dbReference>
<name>A0A075UP81_9PSEU</name>
<evidence type="ECO:0000313" key="1">
    <source>
        <dbReference type="EMBL" id="AIG74339.1"/>
    </source>
</evidence>
<proteinExistence type="predicted"/>
<dbReference type="EMBL" id="CP008953">
    <property type="protein sequence ID" value="AIG74339.1"/>
    <property type="molecule type" value="Genomic_DNA"/>
</dbReference>
<protein>
    <recommendedName>
        <fullName evidence="3">N-acetyltransferase domain-containing protein</fullName>
    </recommendedName>
</protein>
<dbReference type="HOGENOM" id="CLU_1544445_0_0_11"/>
<dbReference type="SUPFAM" id="SSF55729">
    <property type="entry name" value="Acyl-CoA N-acyltransferases (Nat)"/>
    <property type="match status" value="1"/>
</dbReference>
<gene>
    <name evidence="1" type="ORF">AJAP_07110</name>
</gene>
<dbReference type="AlphaFoldDB" id="A0A075UP81"/>
<evidence type="ECO:0000313" key="2">
    <source>
        <dbReference type="Proteomes" id="UP000028492"/>
    </source>
</evidence>
<organism evidence="1 2">
    <name type="scientific">Amycolatopsis japonica</name>
    <dbReference type="NCBI Taxonomy" id="208439"/>
    <lineage>
        <taxon>Bacteria</taxon>
        <taxon>Bacillati</taxon>
        <taxon>Actinomycetota</taxon>
        <taxon>Actinomycetes</taxon>
        <taxon>Pseudonocardiales</taxon>
        <taxon>Pseudonocardiaceae</taxon>
        <taxon>Amycolatopsis</taxon>
        <taxon>Amycolatopsis japonica group</taxon>
    </lineage>
</organism>
<dbReference type="Proteomes" id="UP000028492">
    <property type="component" value="Chromosome"/>
</dbReference>
<accession>A0A075UP81</accession>
<evidence type="ECO:0008006" key="3">
    <source>
        <dbReference type="Google" id="ProtNLM"/>
    </source>
</evidence>
<reference evidence="1 2" key="1">
    <citation type="journal article" date="2014" name="J. Biotechnol.">
        <title>Complete genome sequence of the actinobacterium Amycolatopsis japonica MG417-CF17(T) (=DSM 44213T) producing (S,S)-N,N'-ethylenediaminedisuccinic acid.</title>
        <authorList>
            <person name="Stegmann E."/>
            <person name="Albersmeier A."/>
            <person name="Spohn M."/>
            <person name="Gert H."/>
            <person name="Weber T."/>
            <person name="Wohlleben W."/>
            <person name="Kalinowski J."/>
            <person name="Ruckert C."/>
        </authorList>
    </citation>
    <scope>NUCLEOTIDE SEQUENCE [LARGE SCALE GENOMIC DNA]</scope>
    <source>
        <strain evidence="2">MG417-CF17 (DSM 44213)</strain>
    </source>
</reference>
<dbReference type="RefSeq" id="WP_038509111.1">
    <property type="nucleotide sequence ID" value="NZ_CP008953.1"/>
</dbReference>
<dbReference type="KEGG" id="aja:AJAP_07110"/>